<reference evidence="3 5" key="2">
    <citation type="submission" date="2020-02" db="EMBL/GenBank/DDBJ databases">
        <title>Genome sequence of Parvularcula flava strain NH6-79.</title>
        <authorList>
            <person name="Abdul Karim M.H."/>
            <person name="Lam M.Q."/>
            <person name="Chen S.J."/>
            <person name="Yahya A."/>
            <person name="Shahir S."/>
            <person name="Shamsir M.S."/>
            <person name="Chong C.S."/>
        </authorList>
    </citation>
    <scope>NUCLEOTIDE SEQUENCE [LARGE SCALE GENOMIC DNA]</scope>
    <source>
        <strain evidence="3 5">NH6-79</strain>
    </source>
</reference>
<dbReference type="InterPro" id="IPR029044">
    <property type="entry name" value="Nucleotide-diphossugar_trans"/>
</dbReference>
<feature type="domain" description="Glycosyltransferase 2-like" evidence="1">
    <location>
        <begin position="9"/>
        <end position="95"/>
    </location>
</feature>
<dbReference type="Gene3D" id="3.90.550.10">
    <property type="entry name" value="Spore Coat Polysaccharide Biosynthesis Protein SpsA, Chain A"/>
    <property type="match status" value="1"/>
</dbReference>
<evidence type="ECO:0000313" key="3">
    <source>
        <dbReference type="EMBL" id="NHK29503.1"/>
    </source>
</evidence>
<dbReference type="Pfam" id="PF00535">
    <property type="entry name" value="Glycos_transf_2"/>
    <property type="match status" value="1"/>
</dbReference>
<organism evidence="2 4">
    <name type="scientific">Aquisalinus luteolus</name>
    <dbReference type="NCBI Taxonomy" id="1566827"/>
    <lineage>
        <taxon>Bacteria</taxon>
        <taxon>Pseudomonadati</taxon>
        <taxon>Pseudomonadota</taxon>
        <taxon>Alphaproteobacteria</taxon>
        <taxon>Parvularculales</taxon>
        <taxon>Parvularculaceae</taxon>
        <taxon>Aquisalinus</taxon>
    </lineage>
</organism>
<dbReference type="PANTHER" id="PTHR43685">
    <property type="entry name" value="GLYCOSYLTRANSFERASE"/>
    <property type="match status" value="1"/>
</dbReference>
<evidence type="ECO:0000313" key="2">
    <source>
        <dbReference type="EMBL" id="GGI01746.1"/>
    </source>
</evidence>
<reference evidence="2" key="3">
    <citation type="submission" date="2020-09" db="EMBL/GenBank/DDBJ databases">
        <authorList>
            <person name="Sun Q."/>
            <person name="Zhou Y."/>
        </authorList>
    </citation>
    <scope>NUCLEOTIDE SEQUENCE</scope>
    <source>
        <strain evidence="2">CGMCC 1.14984</strain>
    </source>
</reference>
<dbReference type="CDD" id="cd00761">
    <property type="entry name" value="Glyco_tranf_GTA_type"/>
    <property type="match status" value="1"/>
</dbReference>
<dbReference type="Proteomes" id="UP000621856">
    <property type="component" value="Unassembled WGS sequence"/>
</dbReference>
<proteinExistence type="predicted"/>
<accession>A0A8J3A6W1</accession>
<evidence type="ECO:0000313" key="4">
    <source>
        <dbReference type="Proteomes" id="UP000621856"/>
    </source>
</evidence>
<dbReference type="SUPFAM" id="SSF53448">
    <property type="entry name" value="Nucleotide-diphospho-sugar transferases"/>
    <property type="match status" value="1"/>
</dbReference>
<dbReference type="InterPro" id="IPR050834">
    <property type="entry name" value="Glycosyltransf_2"/>
</dbReference>
<protein>
    <submittedName>
        <fullName evidence="3">Glycosyltransferase family 2 protein</fullName>
    </submittedName>
</protein>
<dbReference type="AlphaFoldDB" id="A0A8J3A6W1"/>
<dbReference type="RefSeq" id="WP_166426601.1">
    <property type="nucleotide sequence ID" value="NZ_BMGZ01000005.1"/>
</dbReference>
<sequence>MPQDKPLISIVIVAYDMAREIPRTVASFLPPYQICVSATDIEIIVVENGSPSPVAQETIAGWPANVRYMMADPVTTTPATALNQGIAAARGDYICAVIDGARMASPGLLKYTMQATGLAAEPAVATVGCHIGYKLQAVAVKEGYCQAIEDEMLAAIDWQNNGYDLFNISCFGGSAPSGWLGNLAESNAITLSRRMMAELGGFDERFDIPGGGIVNLDFFRRAVEHPDTTYMLVMGEATFHQYHGGVTTSRPVARADAETPGLSTWQRYARQYRQITGKAWAVPTVEPVMIGGFTPQGRKALQRAATEFLARQKDKTAAAST</sequence>
<name>A0A8J3A6W1_9PROT</name>
<dbReference type="Proteomes" id="UP000818603">
    <property type="component" value="Unassembled WGS sequence"/>
</dbReference>
<reference evidence="2" key="1">
    <citation type="journal article" date="2014" name="Int. J. Syst. Evol. Microbiol.">
        <title>Complete genome sequence of Corynebacterium casei LMG S-19264T (=DSM 44701T), isolated from a smear-ripened cheese.</title>
        <authorList>
            <consortium name="US DOE Joint Genome Institute (JGI-PGF)"/>
            <person name="Walter F."/>
            <person name="Albersmeier A."/>
            <person name="Kalinowski J."/>
            <person name="Ruckert C."/>
        </authorList>
    </citation>
    <scope>NUCLEOTIDE SEQUENCE</scope>
    <source>
        <strain evidence="2">CGMCC 1.14984</strain>
    </source>
</reference>
<evidence type="ECO:0000259" key="1">
    <source>
        <dbReference type="Pfam" id="PF00535"/>
    </source>
</evidence>
<evidence type="ECO:0000313" key="5">
    <source>
        <dbReference type="Proteomes" id="UP000818603"/>
    </source>
</evidence>
<keyword evidence="5" id="KW-1185">Reference proteome</keyword>
<dbReference type="EMBL" id="VCJR02000005">
    <property type="protein sequence ID" value="NHK29503.1"/>
    <property type="molecule type" value="Genomic_DNA"/>
</dbReference>
<comment type="caution">
    <text evidence="2">The sequence shown here is derived from an EMBL/GenBank/DDBJ whole genome shotgun (WGS) entry which is preliminary data.</text>
</comment>
<dbReference type="PANTHER" id="PTHR43685:SF2">
    <property type="entry name" value="GLYCOSYLTRANSFERASE 2-LIKE DOMAIN-CONTAINING PROTEIN"/>
    <property type="match status" value="1"/>
</dbReference>
<dbReference type="EMBL" id="BMGZ01000005">
    <property type="protein sequence ID" value="GGI01746.1"/>
    <property type="molecule type" value="Genomic_DNA"/>
</dbReference>
<dbReference type="InterPro" id="IPR001173">
    <property type="entry name" value="Glyco_trans_2-like"/>
</dbReference>
<gene>
    <name evidence="3" type="ORF">FF098_016450</name>
    <name evidence="2" type="ORF">GCM10011355_33110</name>
</gene>